<dbReference type="EMBL" id="CP006763">
    <property type="protein sequence ID" value="AGY75885.1"/>
    <property type="molecule type" value="Genomic_DNA"/>
</dbReference>
<proteinExistence type="predicted"/>
<evidence type="ECO:0000313" key="2">
    <source>
        <dbReference type="Proteomes" id="UP000017590"/>
    </source>
</evidence>
<evidence type="ECO:0000313" key="1">
    <source>
        <dbReference type="EMBL" id="AGY75885.1"/>
    </source>
</evidence>
<accession>A0ABM5NU28</accession>
<organism evidence="1 2">
    <name type="scientific">Clostridium autoethanogenum DSM 10061</name>
    <dbReference type="NCBI Taxonomy" id="1341692"/>
    <lineage>
        <taxon>Bacteria</taxon>
        <taxon>Bacillati</taxon>
        <taxon>Bacillota</taxon>
        <taxon>Clostridia</taxon>
        <taxon>Eubacteriales</taxon>
        <taxon>Clostridiaceae</taxon>
        <taxon>Clostridium</taxon>
    </lineage>
</organism>
<keyword evidence="2" id="KW-1185">Reference proteome</keyword>
<dbReference type="Proteomes" id="UP000017590">
    <property type="component" value="Chromosome"/>
</dbReference>
<reference evidence="2" key="1">
    <citation type="journal article" date="2014" name="Biotechnol. Biofuels">
        <title>Comparison of single-molecule sequencing and hybrid approaches for finishing the genome of Clostridium autoethanogenum and analysis of CRISPR systems in industrial relevant Clostridia.</title>
        <authorList>
            <person name="Brown S.D."/>
            <person name="Nagaraju S."/>
            <person name="Utturkar S."/>
            <person name="De Tissera S."/>
            <person name="Segovia S."/>
            <person name="Mitchell W."/>
            <person name="Land M.L."/>
            <person name="Dassanayake A."/>
            <person name="Kopke M."/>
        </authorList>
    </citation>
    <scope>NUCLEOTIDE SEQUENCE [LARGE SCALE GENOMIC DNA]</scope>
    <source>
        <strain evidence="2">DSM 10061</strain>
    </source>
</reference>
<sequence>MMDNDFYKNIITLLEKSDIRFRTTEIRPIEENEGIKTVSMNFSDVLRSGQTQLAKTPAISCLIVFTLFDAYIENKYSMDPGISFKQKYNQVPFITNQNIIEKECYRLMKTIRNGFVHNINAIISQNDLFHFNYSSPQGTNFNLDISSDKLELLYSIILILVKGKYEIATDGHFENVICTYYSDLKSYVDTNGNFTDDGNMGAGSVTSFNLMPISSYVHFNTVVRYPIVSSNYDISEGRIRVNIKSISDPGYKRYSTDYCIKYNNKVYIIPQEILDPNNSLSISDLSIWEFNK</sequence>
<dbReference type="RefSeq" id="WP_023162389.1">
    <property type="nucleotide sequence ID" value="NC_022592.1"/>
</dbReference>
<gene>
    <name evidence="1" type="ORF">CAETHG_1664</name>
</gene>
<evidence type="ECO:0008006" key="3">
    <source>
        <dbReference type="Google" id="ProtNLM"/>
    </source>
</evidence>
<protein>
    <recommendedName>
        <fullName evidence="3">pEK499-p136 HEPN domain-containing protein</fullName>
    </recommendedName>
</protein>
<name>A0ABM5NU28_9CLOT</name>